<dbReference type="RefSeq" id="NP_064838.1">
    <property type="nucleotide sequence ID" value="NC_002520.1"/>
</dbReference>
<feature type="coiled-coil region" evidence="1">
    <location>
        <begin position="151"/>
        <end position="220"/>
    </location>
</feature>
<gene>
    <name evidence="3" type="primary">AMV057</name>
</gene>
<dbReference type="Pfam" id="PF12299">
    <property type="entry name" value="DUF3627"/>
    <property type="match status" value="1"/>
</dbReference>
<reference evidence="3 4" key="1">
    <citation type="journal article" date="2000" name="Virology">
        <title>Complete genomic sequence of the Amsacta moorei entomopoxvirus: analysis and comparison with other poxviruses.</title>
        <authorList>
            <person name="Bawden A.L."/>
            <person name="Glassberg K.J."/>
            <person name="Diggans J."/>
            <person name="Shaw R."/>
            <person name="Farmerie W."/>
            <person name="Moyer R.W."/>
        </authorList>
    </citation>
    <scope>NUCLEOTIDE SEQUENCE [LARGE SCALE GENOMIC DNA]</scope>
</reference>
<dbReference type="PROSITE" id="PS51750">
    <property type="entry name" value="BRO_N"/>
    <property type="match status" value="1"/>
</dbReference>
<dbReference type="GeneID" id="1494647"/>
<dbReference type="EMBL" id="AF250284">
    <property type="protein sequence ID" value="AAG02763.1"/>
    <property type="molecule type" value="Genomic_DNA"/>
</dbReference>
<dbReference type="InterPro" id="IPR022549">
    <property type="entry name" value="DUF3627"/>
</dbReference>
<keyword evidence="1" id="KW-0175">Coiled coil</keyword>
<proteinExistence type="predicted"/>
<organismHost>
    <name type="scientific">Amsacta</name>
    <dbReference type="NCBI Taxonomy" id="340055"/>
</organismHost>
<dbReference type="Proteomes" id="UP000000872">
    <property type="component" value="Segment"/>
</dbReference>
<evidence type="ECO:0000313" key="4">
    <source>
        <dbReference type="Proteomes" id="UP000000872"/>
    </source>
</evidence>
<protein>
    <submittedName>
        <fullName evidence="3">AMV057</fullName>
    </submittedName>
</protein>
<dbReference type="InterPro" id="IPR003497">
    <property type="entry name" value="BRO_N_domain"/>
</dbReference>
<evidence type="ECO:0000256" key="1">
    <source>
        <dbReference type="SAM" id="Coils"/>
    </source>
</evidence>
<keyword evidence="4" id="KW-1185">Reference proteome</keyword>
<name>Q9EMZ3_AMEPV</name>
<dbReference type="OrthoDB" id="30349at10239"/>
<organism evidence="3 4">
    <name type="scientific">Amsacta moorei entomopoxvirus</name>
    <name type="common">AmEPV</name>
    <dbReference type="NCBI Taxonomy" id="28321"/>
    <lineage>
        <taxon>Viruses</taxon>
        <taxon>Varidnaviria</taxon>
        <taxon>Bamfordvirae</taxon>
        <taxon>Nucleocytoviricota</taxon>
        <taxon>Pokkesviricetes</taxon>
        <taxon>Chitovirales</taxon>
        <taxon>Poxviridae</taxon>
        <taxon>Entomopoxvirinae</taxon>
        <taxon>Betaentomopoxvirus</taxon>
    </lineage>
</organism>
<evidence type="ECO:0000259" key="2">
    <source>
        <dbReference type="PROSITE" id="PS51750"/>
    </source>
</evidence>
<dbReference type="KEGG" id="vg:1494647"/>
<sequence>MENIIIKSDKYVDLNYISIDSLTDNFINNFNNIFKFNNISINIIGSLDNPWFKGKDILIDGLEYTDQSAKCVLKRLNTSFKKSYNDIISVEGNLPPTKNNDNKAIYVNEAGLYYIILHCTKDSAKGFQNYILFDLLPSIRKRAQKKYMDIISNQKDKIDDLFKKIDNQSLEINNISKQNNELLTQNQLALNKLQELGINLIETKEEIKDVKDKLNVVIEDRNVKPKEVKLQHKYLLLKNKIINNEYKFIRAQDQYIKTNKSNWLEKHNVIIDEKYNPNPIDMCSRLKSKIYELDKIRINNLKDIIKDKSILKDRLGNRKPFIEINGNKFTLNRCEEYKFINIIKSIENEQYDI</sequence>
<dbReference type="SMART" id="SM01040">
    <property type="entry name" value="Bro-N"/>
    <property type="match status" value="1"/>
</dbReference>
<evidence type="ECO:0000313" key="3">
    <source>
        <dbReference type="EMBL" id="AAG02763.1"/>
    </source>
</evidence>
<feature type="domain" description="Bro-N" evidence="2">
    <location>
        <begin position="27"/>
        <end position="143"/>
    </location>
</feature>
<accession>Q9EMZ3</accession>
<dbReference type="Pfam" id="PF02498">
    <property type="entry name" value="Bro-N"/>
    <property type="match status" value="1"/>
</dbReference>